<dbReference type="Proteomes" id="UP000176755">
    <property type="component" value="Unassembled WGS sequence"/>
</dbReference>
<feature type="transmembrane region" description="Helical" evidence="1">
    <location>
        <begin position="91"/>
        <end position="115"/>
    </location>
</feature>
<gene>
    <name evidence="3" type="ORF">A2175_01865</name>
</gene>
<protein>
    <submittedName>
        <fullName evidence="3">Uncharacterized protein</fullName>
    </submittedName>
</protein>
<dbReference type="InterPro" id="IPR043993">
    <property type="entry name" value="T4SS_pilin"/>
</dbReference>
<keyword evidence="1" id="KW-0472">Membrane</keyword>
<dbReference type="Pfam" id="PF18895">
    <property type="entry name" value="T4SS_pilin"/>
    <property type="match status" value="1"/>
</dbReference>
<proteinExistence type="predicted"/>
<accession>A0A1G2DYE1</accession>
<feature type="chain" id="PRO_5009582660" evidence="2">
    <location>
        <begin position="26"/>
        <end position="156"/>
    </location>
</feature>
<evidence type="ECO:0000256" key="2">
    <source>
        <dbReference type="SAM" id="SignalP"/>
    </source>
</evidence>
<keyword evidence="1" id="KW-1133">Transmembrane helix</keyword>
<feature type="signal peptide" evidence="2">
    <location>
        <begin position="1"/>
        <end position="25"/>
    </location>
</feature>
<evidence type="ECO:0000313" key="3">
    <source>
        <dbReference type="EMBL" id="OGZ18575.1"/>
    </source>
</evidence>
<organism evidence="3 4">
    <name type="scientific">Candidatus Nealsonbacteria bacterium RBG_13_42_11</name>
    <dbReference type="NCBI Taxonomy" id="1801663"/>
    <lineage>
        <taxon>Bacteria</taxon>
        <taxon>Candidatus Nealsoniibacteriota</taxon>
    </lineage>
</organism>
<dbReference type="STRING" id="1801663.A2175_01865"/>
<sequence>MKKTLSVLFTIGLLSVLMVPMIVSAQTGTPNECCKASRTFTVGDVTVTQGEIVGASGGKCEIGGVVTTPDVSTDLWGMICLLNSFYTITDWVFLILVGVAGIWVLMGAFTLLTAGGNAEKVTTGRNYILYAAIGLAVALLAKAVPGIVKVVMGLST</sequence>
<name>A0A1G2DYE1_9BACT</name>
<keyword evidence="1" id="KW-0812">Transmembrane</keyword>
<dbReference type="EMBL" id="MHLY01000011">
    <property type="protein sequence ID" value="OGZ18575.1"/>
    <property type="molecule type" value="Genomic_DNA"/>
</dbReference>
<feature type="transmembrane region" description="Helical" evidence="1">
    <location>
        <begin position="127"/>
        <end position="148"/>
    </location>
</feature>
<evidence type="ECO:0000313" key="4">
    <source>
        <dbReference type="Proteomes" id="UP000176755"/>
    </source>
</evidence>
<comment type="caution">
    <text evidence="3">The sequence shown here is derived from an EMBL/GenBank/DDBJ whole genome shotgun (WGS) entry which is preliminary data.</text>
</comment>
<reference evidence="3 4" key="1">
    <citation type="journal article" date="2016" name="Nat. Commun.">
        <title>Thousands of microbial genomes shed light on interconnected biogeochemical processes in an aquifer system.</title>
        <authorList>
            <person name="Anantharaman K."/>
            <person name="Brown C.T."/>
            <person name="Hug L.A."/>
            <person name="Sharon I."/>
            <person name="Castelle C.J."/>
            <person name="Probst A.J."/>
            <person name="Thomas B.C."/>
            <person name="Singh A."/>
            <person name="Wilkins M.J."/>
            <person name="Karaoz U."/>
            <person name="Brodie E.L."/>
            <person name="Williams K.H."/>
            <person name="Hubbard S.S."/>
            <person name="Banfield J.F."/>
        </authorList>
    </citation>
    <scope>NUCLEOTIDE SEQUENCE [LARGE SCALE GENOMIC DNA]</scope>
</reference>
<evidence type="ECO:0000256" key="1">
    <source>
        <dbReference type="SAM" id="Phobius"/>
    </source>
</evidence>
<keyword evidence="2" id="KW-0732">Signal</keyword>
<dbReference type="AlphaFoldDB" id="A0A1G2DYE1"/>